<feature type="domain" description="ATPase" evidence="1">
    <location>
        <begin position="8"/>
        <end position="45"/>
    </location>
</feature>
<reference evidence="2" key="2">
    <citation type="submission" date="2021-12" db="EMBL/GenBank/DDBJ databases">
        <authorList>
            <person name="Lv X."/>
        </authorList>
    </citation>
    <scope>NUCLEOTIDE SEQUENCE</scope>
    <source>
        <strain evidence="2">HF2106</strain>
    </source>
</reference>
<dbReference type="GO" id="GO:0005524">
    <property type="term" value="F:ATP binding"/>
    <property type="evidence" value="ECO:0007669"/>
    <property type="project" value="UniProtKB-KW"/>
</dbReference>
<dbReference type="Pfam" id="PF01637">
    <property type="entry name" value="ATPase_2"/>
    <property type="match status" value="1"/>
</dbReference>
<dbReference type="RefSeq" id="WP_117693818.1">
    <property type="nucleotide sequence ID" value="NZ_CP042464.1"/>
</dbReference>
<dbReference type="EMBL" id="QSFW01000005">
    <property type="protein sequence ID" value="RHA88346.1"/>
    <property type="molecule type" value="Genomic_DNA"/>
</dbReference>
<evidence type="ECO:0000313" key="9">
    <source>
        <dbReference type="Proteomes" id="UP000284990"/>
    </source>
</evidence>
<dbReference type="SUPFAM" id="SSF52540">
    <property type="entry name" value="P-loop containing nucleoside triphosphate hydrolases"/>
    <property type="match status" value="1"/>
</dbReference>
<evidence type="ECO:0000313" key="2">
    <source>
        <dbReference type="EMBL" id="MCE4123154.1"/>
    </source>
</evidence>
<protein>
    <submittedName>
        <fullName evidence="5">ATP-binding protein</fullName>
    </submittedName>
</protein>
<dbReference type="Proteomes" id="UP001200307">
    <property type="component" value="Unassembled WGS sequence"/>
</dbReference>
<reference evidence="3" key="3">
    <citation type="submission" date="2022-07" db="EMBL/GenBank/DDBJ databases">
        <title>Prevotella copri.</title>
        <authorList>
            <person name="Yang C."/>
        </authorList>
    </citation>
    <scope>NUCLEOTIDE SEQUENCE</scope>
    <source>
        <strain evidence="3">HF1805</strain>
    </source>
</reference>
<evidence type="ECO:0000313" key="5">
    <source>
        <dbReference type="EMBL" id="RGW43880.1"/>
    </source>
</evidence>
<dbReference type="InterPro" id="IPR011579">
    <property type="entry name" value="ATPase_dom"/>
</dbReference>
<dbReference type="PANTHER" id="PTHR34704">
    <property type="entry name" value="ATPASE"/>
    <property type="match status" value="1"/>
</dbReference>
<dbReference type="EMBL" id="QSSA01000014">
    <property type="protein sequence ID" value="RGL60054.1"/>
    <property type="molecule type" value="Genomic_DNA"/>
</dbReference>
<evidence type="ECO:0000313" key="4">
    <source>
        <dbReference type="EMBL" id="RGL60054.1"/>
    </source>
</evidence>
<dbReference type="Proteomes" id="UP000283785">
    <property type="component" value="Unassembled WGS sequence"/>
</dbReference>
<dbReference type="Proteomes" id="UP000261187">
    <property type="component" value="Unassembled WGS sequence"/>
</dbReference>
<reference evidence="7 8" key="1">
    <citation type="submission" date="2018-08" db="EMBL/GenBank/DDBJ databases">
        <title>A genome reference for cultivated species of the human gut microbiota.</title>
        <authorList>
            <person name="Zou Y."/>
            <person name="Xue W."/>
            <person name="Luo G."/>
        </authorList>
    </citation>
    <scope>NUCLEOTIDE SEQUENCE [LARGE SCALE GENOMIC DNA]</scope>
    <source>
        <strain evidence="5 8">AF12-50</strain>
        <strain evidence="6 9">AM42-23AC</strain>
        <strain evidence="4 7">TF06-40</strain>
    </source>
</reference>
<accession>A0AA92U0N1</accession>
<comment type="caution">
    <text evidence="5">The sequence shown here is derived from an EMBL/GenBank/DDBJ whole genome shotgun (WGS) entry which is preliminary data.</text>
</comment>
<organism evidence="5 8">
    <name type="scientific">Segatella copri</name>
    <dbReference type="NCBI Taxonomy" id="165179"/>
    <lineage>
        <taxon>Bacteria</taxon>
        <taxon>Pseudomonadati</taxon>
        <taxon>Bacteroidota</taxon>
        <taxon>Bacteroidia</taxon>
        <taxon>Bacteroidales</taxon>
        <taxon>Prevotellaceae</taxon>
        <taxon>Segatella</taxon>
    </lineage>
</organism>
<sequence length="48" mass="5569">MQQNIIGRKREINLLENCINSNKSEFVAIYGRRRIGKTHLVKQLLGKS</sequence>
<evidence type="ECO:0000313" key="6">
    <source>
        <dbReference type="EMBL" id="RHA88346.1"/>
    </source>
</evidence>
<dbReference type="Proteomes" id="UP000284990">
    <property type="component" value="Unassembled WGS sequence"/>
</dbReference>
<proteinExistence type="predicted"/>
<keyword evidence="5" id="KW-0547">Nucleotide-binding</keyword>
<dbReference type="Gene3D" id="3.40.50.300">
    <property type="entry name" value="P-loop containing nucleotide triphosphate hydrolases"/>
    <property type="match status" value="1"/>
</dbReference>
<dbReference type="InterPro" id="IPR027417">
    <property type="entry name" value="P-loop_NTPase"/>
</dbReference>
<name>A0AA92U0N1_9BACT</name>
<gene>
    <name evidence="6" type="ORF">DW916_03145</name>
    <name evidence="5" type="ORF">DWV76_04675</name>
    <name evidence="4" type="ORF">DXC61_07680</name>
    <name evidence="2" type="ORF">LYY06_12960</name>
    <name evidence="3" type="ORF">NNC68_03550</name>
</gene>
<evidence type="ECO:0000313" key="8">
    <source>
        <dbReference type="Proteomes" id="UP000283785"/>
    </source>
</evidence>
<evidence type="ECO:0000313" key="7">
    <source>
        <dbReference type="Proteomes" id="UP000261187"/>
    </source>
</evidence>
<dbReference type="EMBL" id="QSAG01000005">
    <property type="protein sequence ID" value="RGW43880.1"/>
    <property type="molecule type" value="Genomic_DNA"/>
</dbReference>
<dbReference type="Proteomes" id="UP001205506">
    <property type="component" value="Unassembled WGS sequence"/>
</dbReference>
<dbReference type="EMBL" id="JAJTVO010000027">
    <property type="protein sequence ID" value="MCE4123154.1"/>
    <property type="molecule type" value="Genomic_DNA"/>
</dbReference>
<dbReference type="EMBL" id="JANDWU010000003">
    <property type="protein sequence ID" value="MCP9548554.1"/>
    <property type="molecule type" value="Genomic_DNA"/>
</dbReference>
<evidence type="ECO:0000259" key="1">
    <source>
        <dbReference type="Pfam" id="PF01637"/>
    </source>
</evidence>
<dbReference type="PANTHER" id="PTHR34704:SF1">
    <property type="entry name" value="ATPASE"/>
    <property type="match status" value="1"/>
</dbReference>
<evidence type="ECO:0000313" key="3">
    <source>
        <dbReference type="EMBL" id="MCP9548554.1"/>
    </source>
</evidence>
<dbReference type="AlphaFoldDB" id="A0AA92U0N1"/>
<keyword evidence="5" id="KW-0067">ATP-binding</keyword>